<gene>
    <name evidence="5" type="ORF">NCTC11343_05140</name>
</gene>
<dbReference type="PANTHER" id="PTHR28283:SF1">
    <property type="entry name" value="3',5'-CYCLIC-NUCLEOTIDE PHOSPHODIESTERASE 1"/>
    <property type="match status" value="1"/>
</dbReference>
<dbReference type="CDD" id="cd07735">
    <property type="entry name" value="class_II_PDE_MBL-fold"/>
    <property type="match status" value="1"/>
</dbReference>
<dbReference type="InterPro" id="IPR036866">
    <property type="entry name" value="RibonucZ/Hydroxyglut_hydro"/>
</dbReference>
<dbReference type="Pfam" id="PF02112">
    <property type="entry name" value="PDEase_II"/>
    <property type="match status" value="1"/>
</dbReference>
<evidence type="ECO:0000313" key="6">
    <source>
        <dbReference type="Proteomes" id="UP000251241"/>
    </source>
</evidence>
<dbReference type="EMBL" id="UAUU01000011">
    <property type="protein sequence ID" value="SPZ94188.1"/>
    <property type="molecule type" value="Genomic_DNA"/>
</dbReference>
<name>A0A2X2JJU2_SPHMU</name>
<dbReference type="PIRSF" id="PIRSF000962">
    <property type="entry name" value="Cyc_nuc_PDEase"/>
    <property type="match status" value="1"/>
</dbReference>
<dbReference type="GO" id="GO:0004115">
    <property type="term" value="F:3',5'-cyclic-AMP phosphodiesterase activity"/>
    <property type="evidence" value="ECO:0007669"/>
    <property type="project" value="UniProtKB-UniRule"/>
</dbReference>
<proteinExistence type="inferred from homology"/>
<dbReference type="PROSITE" id="PS00607">
    <property type="entry name" value="PDEASE_II"/>
    <property type="match status" value="1"/>
</dbReference>
<evidence type="ECO:0000256" key="4">
    <source>
        <dbReference type="PIRNR" id="PIRNR000962"/>
    </source>
</evidence>
<dbReference type="InterPro" id="IPR024225">
    <property type="entry name" value="cAMP-PdiesteraseII_CS"/>
</dbReference>
<organism evidence="5 6">
    <name type="scientific">Sphingobacterium multivorum</name>
    <dbReference type="NCBI Taxonomy" id="28454"/>
    <lineage>
        <taxon>Bacteria</taxon>
        <taxon>Pseudomonadati</taxon>
        <taxon>Bacteroidota</taxon>
        <taxon>Sphingobacteriia</taxon>
        <taxon>Sphingobacteriales</taxon>
        <taxon>Sphingobacteriaceae</taxon>
        <taxon>Sphingobacterium</taxon>
    </lineage>
</organism>
<sequence length="329" mass="36941">MNPSYNNGWVFSLIIMKKLALSIFTFLVTMTCQAQHFDLVPLGIYGGEQEDNLSAYLVGTPRDTAFLCLDAGTINTGIRKAIVLKSLNGSVETILHNQIKGYFISHGHLDHLSGLIINSPADSKKNIFAIDQVLQILQNHYFITDTWINFGDQGQKPILGKYHYNSLQEGLEMQVPNTALSLTAYELSHVNPYKSSAALVRHDNHYLLYLGDTGADRVEKSDQLDKLWNKITPLIKNKQLNSILIEVSFPNNQPENLLFGHLTPNLLLEELVKLKEKTGLKNLEGLSIVVTHRKPTGNNPEIIKNELLNNNPLKINYVFPEQGKKISLN</sequence>
<evidence type="ECO:0000256" key="2">
    <source>
        <dbReference type="ARBA" id="ARBA00023149"/>
    </source>
</evidence>
<dbReference type="GO" id="GO:1902660">
    <property type="term" value="P:negative regulation of glucose mediated signaling pathway"/>
    <property type="evidence" value="ECO:0007669"/>
    <property type="project" value="TreeGrafter"/>
</dbReference>
<dbReference type="InterPro" id="IPR000396">
    <property type="entry name" value="Pdiesterase2"/>
</dbReference>
<accession>A0A2X2JJU2</accession>
<dbReference type="PANTHER" id="PTHR28283">
    <property type="entry name" value="3',5'-CYCLIC-NUCLEOTIDE PHOSPHODIESTERASE 1"/>
    <property type="match status" value="1"/>
</dbReference>
<reference evidence="5 6" key="1">
    <citation type="submission" date="2018-06" db="EMBL/GenBank/DDBJ databases">
        <authorList>
            <consortium name="Pathogen Informatics"/>
            <person name="Doyle S."/>
        </authorList>
    </citation>
    <scope>NUCLEOTIDE SEQUENCE [LARGE SCALE GENOMIC DNA]</scope>
    <source>
        <strain evidence="5 6">NCTC11343</strain>
    </source>
</reference>
<keyword evidence="1 4" id="KW-0378">Hydrolase</keyword>
<dbReference type="GO" id="GO:0047555">
    <property type="term" value="F:3',5'-cyclic-GMP phosphodiesterase activity"/>
    <property type="evidence" value="ECO:0007669"/>
    <property type="project" value="TreeGrafter"/>
</dbReference>
<protein>
    <submittedName>
        <fullName evidence="5">Low-affinity cAMP phosphodiesterase</fullName>
    </submittedName>
</protein>
<comment type="similarity">
    <text evidence="3 4">Belongs to the cyclic nucleotide phosphodiesterase class-II family.</text>
</comment>
<dbReference type="Gene3D" id="3.60.15.10">
    <property type="entry name" value="Ribonuclease Z/Hydroxyacylglutathione hydrolase-like"/>
    <property type="match status" value="1"/>
</dbReference>
<dbReference type="GO" id="GO:0006198">
    <property type="term" value="P:cAMP catabolic process"/>
    <property type="evidence" value="ECO:0007669"/>
    <property type="project" value="UniProtKB-UniRule"/>
</dbReference>
<dbReference type="AlphaFoldDB" id="A0A2X2JJU2"/>
<evidence type="ECO:0000256" key="1">
    <source>
        <dbReference type="ARBA" id="ARBA00022801"/>
    </source>
</evidence>
<dbReference type="Proteomes" id="UP000251241">
    <property type="component" value="Unassembled WGS sequence"/>
</dbReference>
<evidence type="ECO:0000313" key="5">
    <source>
        <dbReference type="EMBL" id="SPZ94188.1"/>
    </source>
</evidence>
<dbReference type="PRINTS" id="PR00388">
    <property type="entry name" value="PDIESTERASE2"/>
</dbReference>
<keyword evidence="2 4" id="KW-0114">cAMP</keyword>
<evidence type="ECO:0000256" key="3">
    <source>
        <dbReference type="ARBA" id="ARBA00025762"/>
    </source>
</evidence>
<dbReference type="SUPFAM" id="SSF56281">
    <property type="entry name" value="Metallo-hydrolase/oxidoreductase"/>
    <property type="match status" value="1"/>
</dbReference>